<dbReference type="EMBL" id="CP089291">
    <property type="protein sequence ID" value="UOF90867.1"/>
    <property type="molecule type" value="Genomic_DNA"/>
</dbReference>
<name>A0ABY4CK19_9BACL</name>
<gene>
    <name evidence="1" type="ORF">LSG31_00855</name>
</gene>
<sequence>MEEYAPFYIDYLYCFNTLRNFFDCHEYGEHLWLDTGRPEFLKGLIQVAVSLYHLENGNLRGSRIMWAKASGYLEPYKPVHMGIHIGTIYEDMNRLHQLLPDADRVAAEDVQTWNLPDIYIQIVDDSLQGILEHWTLSPLEDE</sequence>
<organism evidence="1 2">
    <name type="scientific">Fodinisporobacter ferrooxydans</name>
    <dbReference type="NCBI Taxonomy" id="2901836"/>
    <lineage>
        <taxon>Bacteria</taxon>
        <taxon>Bacillati</taxon>
        <taxon>Bacillota</taxon>
        <taxon>Bacilli</taxon>
        <taxon>Bacillales</taxon>
        <taxon>Alicyclobacillaceae</taxon>
        <taxon>Fodinisporobacter</taxon>
    </lineage>
</organism>
<evidence type="ECO:0000313" key="2">
    <source>
        <dbReference type="Proteomes" id="UP000830167"/>
    </source>
</evidence>
<keyword evidence="2" id="KW-1185">Reference proteome</keyword>
<protein>
    <submittedName>
        <fullName evidence="1">DUF309 domain-containing protein</fullName>
    </submittedName>
</protein>
<dbReference type="Pfam" id="PF03745">
    <property type="entry name" value="DUF309"/>
    <property type="match status" value="1"/>
</dbReference>
<reference evidence="1" key="1">
    <citation type="submission" date="2021-12" db="EMBL/GenBank/DDBJ databases">
        <title>Alicyclobacillaceae gen. nov., sp. nov., isolated from chalcocite enrichment system.</title>
        <authorList>
            <person name="Jiang Z."/>
        </authorList>
    </citation>
    <scope>NUCLEOTIDE SEQUENCE</scope>
    <source>
        <strain evidence="1">MYW30-H2</strain>
    </source>
</reference>
<dbReference type="Proteomes" id="UP000830167">
    <property type="component" value="Chromosome"/>
</dbReference>
<dbReference type="RefSeq" id="WP_347437564.1">
    <property type="nucleotide sequence ID" value="NZ_CP089291.1"/>
</dbReference>
<dbReference type="Gene3D" id="1.10.3450.10">
    <property type="entry name" value="TTHA0068-like"/>
    <property type="match status" value="1"/>
</dbReference>
<dbReference type="InterPro" id="IPR023203">
    <property type="entry name" value="TTHA0068_sf"/>
</dbReference>
<dbReference type="SUPFAM" id="SSF140663">
    <property type="entry name" value="TTHA0068-like"/>
    <property type="match status" value="1"/>
</dbReference>
<dbReference type="PANTHER" id="PTHR34796:SF1">
    <property type="entry name" value="EXPRESSED PROTEIN"/>
    <property type="match status" value="1"/>
</dbReference>
<proteinExistence type="predicted"/>
<dbReference type="InterPro" id="IPR005500">
    <property type="entry name" value="DUF309"/>
</dbReference>
<evidence type="ECO:0000313" key="1">
    <source>
        <dbReference type="EMBL" id="UOF90867.1"/>
    </source>
</evidence>
<accession>A0ABY4CK19</accession>
<dbReference type="PANTHER" id="PTHR34796">
    <property type="entry name" value="EXPRESSED PROTEIN"/>
    <property type="match status" value="1"/>
</dbReference>